<evidence type="ECO:0000259" key="1">
    <source>
        <dbReference type="Pfam" id="PF11443"/>
    </source>
</evidence>
<dbReference type="AlphaFoldDB" id="A0A167HZI9"/>
<comment type="caution">
    <text evidence="3">The sequence shown here is derived from an EMBL/GenBank/DDBJ whole genome shotgun (WGS) entry which is preliminary data.</text>
</comment>
<reference evidence="3 4" key="1">
    <citation type="journal article" date="2016" name="Genome Biol. Evol.">
        <title>Divergent and convergent evolution of fungal pathogenicity.</title>
        <authorList>
            <person name="Shang Y."/>
            <person name="Xiao G."/>
            <person name="Zheng P."/>
            <person name="Cen K."/>
            <person name="Zhan S."/>
            <person name="Wang C."/>
        </authorList>
    </citation>
    <scope>NUCLEOTIDE SEQUENCE [LARGE SCALE GENOMIC DNA]</scope>
    <source>
        <strain evidence="3 4">RCEF 4871</strain>
    </source>
</reference>
<dbReference type="InterPro" id="IPR011205">
    <property type="entry name" value="UCP015417_vWA"/>
</dbReference>
<name>A0A167HZI9_METRR</name>
<dbReference type="Pfam" id="PF11443">
    <property type="entry name" value="DUF2828"/>
    <property type="match status" value="2"/>
</dbReference>
<sequence length="492" mass="55368">MLTENGDVTSRTTEDALVDTITGPRLRDALEAAWKDDALITLKTIFNSRSYLGKGSRFTFYRAAGWLAQNRPLTLVSNLEWLCRPVIEKKVDKQGDDDLVIIEAEKDLDERTAFDVKHGVSLGYWKDLLNLLALAVNNTLDVLSNPRDVLNVEDVHVRAAMVTRQASTRSGAGDTNKQHLPQCGHTAETVRQIQRRTRDDCVTKQLYIFFNNTVVYRAIHLTVARLFAEQLQNDLAARQSVDISVRNGVSLCGKWARSAIRETYLRYAEHSIVKISALRKHLEVVERDITAGTFEKIRYDRDFERFEKNLSRIAEGKANISCATLPPSTLIQKAETASWYADELYDEDIRKWMKSHSSKKLVQRKMPQIEAKVPQRPLEHSGEAHQELGDFIVQHRHGTNPMHSAIGLSLLIAEAAAPPFGGSFITFSEKPEMQTIDSSSTMTVKYSNMSRSAWGMNTFHWLGNMHSSLKRWSGASSCSVVTCSLTARKGGL</sequence>
<organism evidence="3 4">
    <name type="scientific">Metarhizium rileyi (strain RCEF 4871)</name>
    <name type="common">Nomuraea rileyi</name>
    <dbReference type="NCBI Taxonomy" id="1649241"/>
    <lineage>
        <taxon>Eukaryota</taxon>
        <taxon>Fungi</taxon>
        <taxon>Dikarya</taxon>
        <taxon>Ascomycota</taxon>
        <taxon>Pezizomycotina</taxon>
        <taxon>Sordariomycetes</taxon>
        <taxon>Hypocreomycetidae</taxon>
        <taxon>Hypocreales</taxon>
        <taxon>Clavicipitaceae</taxon>
        <taxon>Metarhizium</taxon>
    </lineage>
</organism>
<dbReference type="Proteomes" id="UP000243498">
    <property type="component" value="Unassembled WGS sequence"/>
</dbReference>
<dbReference type="PANTHER" id="PTHR31373">
    <property type="entry name" value="OS06G0652100 PROTEIN"/>
    <property type="match status" value="1"/>
</dbReference>
<feature type="domain" description="DUF7788" evidence="2">
    <location>
        <begin position="395"/>
        <end position="458"/>
    </location>
</feature>
<dbReference type="OrthoDB" id="1149618at2759"/>
<proteinExistence type="predicted"/>
<evidence type="ECO:0000259" key="2">
    <source>
        <dbReference type="Pfam" id="PF25043"/>
    </source>
</evidence>
<dbReference type="Pfam" id="PF25043">
    <property type="entry name" value="DUF7788"/>
    <property type="match status" value="1"/>
</dbReference>
<dbReference type="InterPro" id="IPR058580">
    <property type="entry name" value="DUF2828"/>
</dbReference>
<protein>
    <submittedName>
        <fullName evidence="3">Uncharacterized protein</fullName>
    </submittedName>
</protein>
<gene>
    <name evidence="3" type="ORF">NOR_01749</name>
</gene>
<dbReference type="PANTHER" id="PTHR31373:SF27">
    <property type="entry name" value="TROVE DOMAIN-CONTAINING PROTEIN"/>
    <property type="match status" value="1"/>
</dbReference>
<feature type="domain" description="DUF2828" evidence="1">
    <location>
        <begin position="3"/>
        <end position="258"/>
    </location>
</feature>
<evidence type="ECO:0000313" key="4">
    <source>
        <dbReference type="Proteomes" id="UP000243498"/>
    </source>
</evidence>
<keyword evidence="4" id="KW-1185">Reference proteome</keyword>
<accession>A0A167HZI9</accession>
<dbReference type="InterPro" id="IPR056690">
    <property type="entry name" value="DUF7788"/>
</dbReference>
<dbReference type="EMBL" id="AZHC01000004">
    <property type="protein sequence ID" value="OAA48499.1"/>
    <property type="molecule type" value="Genomic_DNA"/>
</dbReference>
<evidence type="ECO:0000313" key="3">
    <source>
        <dbReference type="EMBL" id="OAA48499.1"/>
    </source>
</evidence>
<feature type="domain" description="DUF2828" evidence="1">
    <location>
        <begin position="263"/>
        <end position="354"/>
    </location>
</feature>